<name>A0A109N1R5_9BACI</name>
<comment type="caution">
    <text evidence="1">The sequence shown here is derived from an EMBL/GenBank/DDBJ whole genome shotgun (WGS) entry which is preliminary data.</text>
</comment>
<reference evidence="1 2" key="1">
    <citation type="submission" date="2015-11" db="EMBL/GenBank/DDBJ databases">
        <title>Genome Sequence of Bacillus simplex strain VanAntwerpen2.</title>
        <authorList>
            <person name="Couger M.B."/>
        </authorList>
    </citation>
    <scope>NUCLEOTIDE SEQUENCE [LARGE SCALE GENOMIC DNA]</scope>
    <source>
        <strain evidence="1 2">VanAntwerpen02</strain>
    </source>
</reference>
<keyword evidence="2" id="KW-1185">Reference proteome</keyword>
<dbReference type="RefSeq" id="WP_061140890.1">
    <property type="nucleotide sequence ID" value="NZ_LNNH01000010.1"/>
</dbReference>
<dbReference type="EMBL" id="LNNH01000010">
    <property type="protein sequence ID" value="KWW21890.1"/>
    <property type="molecule type" value="Genomic_DNA"/>
</dbReference>
<evidence type="ECO:0000313" key="2">
    <source>
        <dbReference type="Proteomes" id="UP000064189"/>
    </source>
</evidence>
<organism evidence="1 2">
    <name type="scientific">Peribacillus simplex</name>
    <dbReference type="NCBI Taxonomy" id="1478"/>
    <lineage>
        <taxon>Bacteria</taxon>
        <taxon>Bacillati</taxon>
        <taxon>Bacillota</taxon>
        <taxon>Bacilli</taxon>
        <taxon>Bacillales</taxon>
        <taxon>Bacillaceae</taxon>
        <taxon>Peribacillus</taxon>
    </lineage>
</organism>
<dbReference type="Proteomes" id="UP000064189">
    <property type="component" value="Unassembled WGS sequence"/>
</dbReference>
<protein>
    <submittedName>
        <fullName evidence="1">Uncharacterized protein</fullName>
    </submittedName>
</protein>
<dbReference type="AlphaFoldDB" id="A0A109N1R5"/>
<evidence type="ECO:0000313" key="1">
    <source>
        <dbReference type="EMBL" id="KWW21890.1"/>
    </source>
</evidence>
<sequence length="102" mass="11965">MEQKGSLGKEGNREWSGEVVRIKKFRMIKLNEIVKIKALKFPDILHYEWEVIDDNEFESNSITYQYPTELKIAAVKALARLKEEVAKNRFPFNASIISHIKR</sequence>
<proteinExistence type="predicted"/>
<accession>A0A109N1R5</accession>
<gene>
    <name evidence="1" type="ORF">AS888_05225</name>
</gene>